<keyword evidence="8" id="KW-1185">Reference proteome</keyword>
<feature type="transmembrane region" description="Helical" evidence="5">
    <location>
        <begin position="145"/>
        <end position="164"/>
    </location>
</feature>
<keyword evidence="3 5" id="KW-1133">Transmembrane helix</keyword>
<evidence type="ECO:0000256" key="2">
    <source>
        <dbReference type="ARBA" id="ARBA00022692"/>
    </source>
</evidence>
<dbReference type="eggNOG" id="COG3307">
    <property type="taxonomic scope" value="Bacteria"/>
</dbReference>
<feature type="transmembrane region" description="Helical" evidence="5">
    <location>
        <begin position="279"/>
        <end position="304"/>
    </location>
</feature>
<dbReference type="Proteomes" id="UP000006637">
    <property type="component" value="Chromosome"/>
</dbReference>
<feature type="domain" description="O-antigen ligase-related" evidence="6">
    <location>
        <begin position="240"/>
        <end position="390"/>
    </location>
</feature>
<feature type="transmembrane region" description="Helical" evidence="5">
    <location>
        <begin position="409"/>
        <end position="427"/>
    </location>
</feature>
<feature type="transmembrane region" description="Helical" evidence="5">
    <location>
        <begin position="40"/>
        <end position="58"/>
    </location>
</feature>
<feature type="transmembrane region" description="Helical" evidence="5">
    <location>
        <begin position="371"/>
        <end position="397"/>
    </location>
</feature>
<keyword evidence="2 5" id="KW-0812">Transmembrane</keyword>
<reference evidence="7 8" key="1">
    <citation type="submission" date="2006-06" db="EMBL/GenBank/DDBJ databases">
        <title>Complete sequence of Rubrobacter xylanophilus DSM 9941.</title>
        <authorList>
            <consortium name="US DOE Joint Genome Institute"/>
            <person name="Copeland A."/>
            <person name="Lucas S."/>
            <person name="Lapidus A."/>
            <person name="Barry K."/>
            <person name="Detter J.C."/>
            <person name="Glavina del Rio T."/>
            <person name="Hammon N."/>
            <person name="Israni S."/>
            <person name="Dalin E."/>
            <person name="Tice H."/>
            <person name="Pitluck S."/>
            <person name="Munk A.C."/>
            <person name="Brettin T."/>
            <person name="Bruce D."/>
            <person name="Han C."/>
            <person name="Tapia R."/>
            <person name="Gilna P."/>
            <person name="Schmutz J."/>
            <person name="Larimer F."/>
            <person name="Land M."/>
            <person name="Hauser L."/>
            <person name="Kyrpides N."/>
            <person name="Lykidis A."/>
            <person name="da Costa M.S."/>
            <person name="Rainey F.A."/>
            <person name="Empadinhas N."/>
            <person name="Jolivet E."/>
            <person name="Battista J.R."/>
            <person name="Richardson P."/>
        </authorList>
    </citation>
    <scope>NUCLEOTIDE SEQUENCE [LARGE SCALE GENOMIC DNA]</scope>
    <source>
        <strain evidence="8">DSM 9941 / NBRC 16129 / PRD-1</strain>
    </source>
</reference>
<evidence type="ECO:0000256" key="1">
    <source>
        <dbReference type="ARBA" id="ARBA00004141"/>
    </source>
</evidence>
<dbReference type="KEGG" id="rxy:Rxyl_1940"/>
<feature type="transmembrane region" description="Helical" evidence="5">
    <location>
        <begin position="89"/>
        <end position="108"/>
    </location>
</feature>
<dbReference type="PANTHER" id="PTHR37422">
    <property type="entry name" value="TEICHURONIC ACID BIOSYNTHESIS PROTEIN TUAE"/>
    <property type="match status" value="1"/>
</dbReference>
<dbReference type="HOGENOM" id="CLU_603925_0_0_11"/>
<name>Q1AUP1_RUBXD</name>
<organism evidence="7 8">
    <name type="scientific">Rubrobacter xylanophilus (strain DSM 9941 / JCM 11954 / NBRC 16129 / PRD-1)</name>
    <dbReference type="NCBI Taxonomy" id="266117"/>
    <lineage>
        <taxon>Bacteria</taxon>
        <taxon>Bacillati</taxon>
        <taxon>Actinomycetota</taxon>
        <taxon>Rubrobacteria</taxon>
        <taxon>Rubrobacterales</taxon>
        <taxon>Rubrobacteraceae</taxon>
        <taxon>Rubrobacter</taxon>
    </lineage>
</organism>
<dbReference type="STRING" id="266117.Rxyl_1940"/>
<feature type="transmembrane region" description="Helical" evidence="5">
    <location>
        <begin position="120"/>
        <end position="139"/>
    </location>
</feature>
<evidence type="ECO:0000313" key="8">
    <source>
        <dbReference type="Proteomes" id="UP000006637"/>
    </source>
</evidence>
<comment type="subcellular location">
    <subcellularLocation>
        <location evidence="1">Membrane</location>
        <topology evidence="1">Multi-pass membrane protein</topology>
    </subcellularLocation>
</comment>
<dbReference type="RefSeq" id="WP_011564902.1">
    <property type="nucleotide sequence ID" value="NC_008148.1"/>
</dbReference>
<dbReference type="PANTHER" id="PTHR37422:SF13">
    <property type="entry name" value="LIPOPOLYSACCHARIDE BIOSYNTHESIS PROTEIN PA4999-RELATED"/>
    <property type="match status" value="1"/>
</dbReference>
<evidence type="ECO:0000313" key="7">
    <source>
        <dbReference type="EMBL" id="ABG04887.1"/>
    </source>
</evidence>
<feature type="transmembrane region" description="Helical" evidence="5">
    <location>
        <begin position="171"/>
        <end position="190"/>
    </location>
</feature>
<gene>
    <name evidence="7" type="ordered locus">Rxyl_1940</name>
</gene>
<accession>Q1AUP1</accession>
<feature type="transmembrane region" description="Helical" evidence="5">
    <location>
        <begin position="325"/>
        <end position="351"/>
    </location>
</feature>
<feature type="transmembrane region" description="Helical" evidence="5">
    <location>
        <begin position="210"/>
        <end position="228"/>
    </location>
</feature>
<sequence>MIAAHHPALRRLLPLAGALLLAVLLGAAVAYSGALAGERGLLLVALAVLGAAFALAVLVEWRVGVIALLGLLPYESVINFGTLASGTKALALLTFFSLGLALLRSPELSARFARLWREPLTLAALAFAAWAASSVLWALRPEVALSRVATFAGVFGLMLAVALLDRRGLLLMWGVAVLGTVASVPLGYVLPRGEKMLEVGRFSPGGADPNAYACLLAIVFFVGYFGFARYRAAALLLAPVLLYGVFATQSRTALVVLVATPLVGLFVPRLAARLGGRALLLYALGAAAFAGVVLLLPAVGGALLERYATLADVQSEQTWSGRWSIWLGALRVIAAHPLLGVGAGNFAYAAIDYSTMIAAFSAERGEFAGVAHNMFLSVASQLGLVGLALFGWMLLLAARLAAGLSRESLGAGLALGLIAFVLTGMSLTWEFEKIGYVVLGSLLCLRVAGEGSR</sequence>
<evidence type="ECO:0000259" key="6">
    <source>
        <dbReference type="Pfam" id="PF04932"/>
    </source>
</evidence>
<keyword evidence="4 5" id="KW-0472">Membrane</keyword>
<dbReference type="InterPro" id="IPR051533">
    <property type="entry name" value="WaaL-like"/>
</dbReference>
<dbReference type="GO" id="GO:0016020">
    <property type="term" value="C:membrane"/>
    <property type="evidence" value="ECO:0007669"/>
    <property type="project" value="UniProtKB-SubCell"/>
</dbReference>
<protein>
    <submittedName>
        <fullName evidence="7">O-antigen polymerase</fullName>
    </submittedName>
</protein>
<evidence type="ECO:0000256" key="3">
    <source>
        <dbReference type="ARBA" id="ARBA00022989"/>
    </source>
</evidence>
<evidence type="ECO:0000256" key="5">
    <source>
        <dbReference type="SAM" id="Phobius"/>
    </source>
</evidence>
<dbReference type="AlphaFoldDB" id="Q1AUP1"/>
<dbReference type="InterPro" id="IPR007016">
    <property type="entry name" value="O-antigen_ligase-rel_domated"/>
</dbReference>
<dbReference type="Pfam" id="PF04932">
    <property type="entry name" value="Wzy_C"/>
    <property type="match status" value="1"/>
</dbReference>
<proteinExistence type="predicted"/>
<evidence type="ECO:0000256" key="4">
    <source>
        <dbReference type="ARBA" id="ARBA00023136"/>
    </source>
</evidence>
<feature type="transmembrane region" description="Helical" evidence="5">
    <location>
        <begin position="240"/>
        <end position="267"/>
    </location>
</feature>
<dbReference type="EMBL" id="CP000386">
    <property type="protein sequence ID" value="ABG04887.1"/>
    <property type="molecule type" value="Genomic_DNA"/>
</dbReference>
<dbReference type="OrthoDB" id="3712354at2"/>